<gene>
    <name evidence="2" type="ORF">Hfx1149_17135</name>
</gene>
<proteinExistence type="predicted"/>
<reference evidence="2" key="1">
    <citation type="submission" date="2019-09" db="EMBL/GenBank/DDBJ databases">
        <title>Genomic analysis of Haloferax sp. CBA1149.</title>
        <authorList>
            <person name="Roh S.W."/>
        </authorList>
    </citation>
    <scope>NUCLEOTIDE SEQUENCE</scope>
    <source>
        <strain evidence="2">CBA1149</strain>
    </source>
</reference>
<dbReference type="AlphaFoldDB" id="A0A643JXI4"/>
<name>A0A643JXI4_9EURY</name>
<dbReference type="InterPro" id="IPR058424">
    <property type="entry name" value="Primase-assoc_C"/>
</dbReference>
<organism evidence="2">
    <name type="scientific">Haloferax sp. CBA1149</name>
    <dbReference type="NCBI Taxonomy" id="2650753"/>
    <lineage>
        <taxon>Archaea</taxon>
        <taxon>Methanobacteriati</taxon>
        <taxon>Methanobacteriota</taxon>
        <taxon>Stenosarchaea group</taxon>
        <taxon>Halobacteria</taxon>
        <taxon>Halobacteriales</taxon>
        <taxon>Haloferacaceae</taxon>
        <taxon>Haloferax</taxon>
    </lineage>
</organism>
<protein>
    <recommendedName>
        <fullName evidence="1">Primase-associated C-terminal domain-containing protein</fullName>
    </recommendedName>
</protein>
<dbReference type="EMBL" id="VZUS01000006">
    <property type="protein sequence ID" value="KAB1184788.1"/>
    <property type="molecule type" value="Genomic_DNA"/>
</dbReference>
<sequence>MANIDEHLHEEKPVRYVLFTLARLLFSLENNFTIDDLVSLYERWDWHDPEITEYQLTYEFDNGSNIMPISCTSENEDWMSFCVGYDNCPYDIYSSLPLKGEIFDD</sequence>
<evidence type="ECO:0000313" key="2">
    <source>
        <dbReference type="EMBL" id="KAB1184788.1"/>
    </source>
</evidence>
<comment type="caution">
    <text evidence="2">The sequence shown here is derived from an EMBL/GenBank/DDBJ whole genome shotgun (WGS) entry which is preliminary data.</text>
</comment>
<evidence type="ECO:0000259" key="1">
    <source>
        <dbReference type="Pfam" id="PF26416"/>
    </source>
</evidence>
<accession>A0A643JXI4</accession>
<dbReference type="Pfam" id="PF26416">
    <property type="entry name" value="DUF8111"/>
    <property type="match status" value="1"/>
</dbReference>
<feature type="domain" description="Primase-associated C-terminal" evidence="1">
    <location>
        <begin position="1"/>
        <end position="104"/>
    </location>
</feature>